<evidence type="ECO:0000313" key="1">
    <source>
        <dbReference type="EMBL" id="MEX3935655.1"/>
    </source>
</evidence>
<dbReference type="Proteomes" id="UP001558850">
    <property type="component" value="Unassembled WGS sequence"/>
</dbReference>
<sequence>MLKLLAGRSRPDDICSTRLSFDPLIAATVLVNTRGAQSFHIGIKKPPVRRTRRFSVS</sequence>
<accession>A0ACC6U7M2</accession>
<name>A0ACC6U7M2_9BURK</name>
<reference evidence="1" key="1">
    <citation type="submission" date="2024-07" db="EMBL/GenBank/DDBJ databases">
        <title>A survey of Mimosa microsymbionts across Brazilian biomes reveals a high diversity of Paraburkholderia nodulating endemic species, but also that Cupriavidus is common as a symbiont of widespread species.</title>
        <authorList>
            <person name="Rouws L."/>
            <person name="Barauna A."/>
            <person name="Beukes C."/>
            <person name="Rouws J.R.C."/>
            <person name="De Faria S.M."/>
            <person name="Gross E."/>
            <person name="Bueno Dos Reis Junior F."/>
            <person name="Simon M.F."/>
            <person name="Maluk M."/>
            <person name="Odee D.W."/>
            <person name="Kenicer G."/>
            <person name="Young J.P.W."/>
            <person name="Reis V.M."/>
            <person name="Zilli J."/>
            <person name="James E.K."/>
        </authorList>
    </citation>
    <scope>NUCLEOTIDE SEQUENCE</scope>
    <source>
        <strain evidence="1">EG181B</strain>
    </source>
</reference>
<comment type="caution">
    <text evidence="1">The sequence shown here is derived from an EMBL/GenBank/DDBJ whole genome shotgun (WGS) entry which is preliminary data.</text>
</comment>
<keyword evidence="2" id="KW-1185">Reference proteome</keyword>
<protein>
    <submittedName>
        <fullName evidence="1">Uncharacterized protein</fullName>
    </submittedName>
</protein>
<dbReference type="EMBL" id="JBFRCH010000022">
    <property type="protein sequence ID" value="MEX3935655.1"/>
    <property type="molecule type" value="Genomic_DNA"/>
</dbReference>
<proteinExistence type="predicted"/>
<evidence type="ECO:0000313" key="2">
    <source>
        <dbReference type="Proteomes" id="UP001558850"/>
    </source>
</evidence>
<gene>
    <name evidence="1" type="ORF">AB4Y32_28285</name>
</gene>
<organism evidence="1 2">
    <name type="scientific">Paraburkholderia phymatum</name>
    <dbReference type="NCBI Taxonomy" id="148447"/>
    <lineage>
        <taxon>Bacteria</taxon>
        <taxon>Pseudomonadati</taxon>
        <taxon>Pseudomonadota</taxon>
        <taxon>Betaproteobacteria</taxon>
        <taxon>Burkholderiales</taxon>
        <taxon>Burkholderiaceae</taxon>
        <taxon>Paraburkholderia</taxon>
    </lineage>
</organism>